<keyword evidence="5" id="KW-0676">Redox-active center</keyword>
<dbReference type="PROSITE" id="PS51352">
    <property type="entry name" value="THIOREDOXIN_2"/>
    <property type="match status" value="1"/>
</dbReference>
<dbReference type="InterPro" id="IPR036249">
    <property type="entry name" value="Thioredoxin-like_sf"/>
</dbReference>
<dbReference type="InterPro" id="IPR013740">
    <property type="entry name" value="Redoxin"/>
</dbReference>
<dbReference type="CDD" id="cd03010">
    <property type="entry name" value="TlpA_like_DsbE"/>
    <property type="match status" value="1"/>
</dbReference>
<dbReference type="STRING" id="858640.A3K86_14270"/>
<dbReference type="InterPro" id="IPR004799">
    <property type="entry name" value="Periplasmic_diS_OxRdtase_DsbE"/>
</dbReference>
<reference evidence="7 8" key="1">
    <citation type="submission" date="2016-03" db="EMBL/GenBank/DDBJ databases">
        <title>Photobacterium proteolyticum sp. nov. a protease producing bacterium isolated from ocean sediments of Laizhou Bay.</title>
        <authorList>
            <person name="Li Y."/>
        </authorList>
    </citation>
    <scope>NUCLEOTIDE SEQUENCE [LARGE SCALE GENOMIC DNA]</scope>
    <source>
        <strain evidence="7 8">R-40508</strain>
    </source>
</reference>
<evidence type="ECO:0000256" key="4">
    <source>
        <dbReference type="ARBA" id="ARBA00023157"/>
    </source>
</evidence>
<dbReference type="AlphaFoldDB" id="A0A178KA53"/>
<evidence type="ECO:0000313" key="8">
    <source>
        <dbReference type="Proteomes" id="UP000078503"/>
    </source>
</evidence>
<proteinExistence type="inferred from homology"/>
<dbReference type="InterPro" id="IPR013766">
    <property type="entry name" value="Thioredoxin_domain"/>
</dbReference>
<dbReference type="NCBIfam" id="TIGR00385">
    <property type="entry name" value="dsbE"/>
    <property type="match status" value="1"/>
</dbReference>
<dbReference type="GO" id="GO:0005886">
    <property type="term" value="C:plasma membrane"/>
    <property type="evidence" value="ECO:0007669"/>
    <property type="project" value="UniProtKB-SubCell"/>
</dbReference>
<dbReference type="PANTHER" id="PTHR42852">
    <property type="entry name" value="THIOL:DISULFIDE INTERCHANGE PROTEIN DSBE"/>
    <property type="match status" value="1"/>
</dbReference>
<dbReference type="Proteomes" id="UP000078503">
    <property type="component" value="Unassembled WGS sequence"/>
</dbReference>
<accession>A0A178KA53</accession>
<protein>
    <recommendedName>
        <fullName evidence="6">Thioredoxin domain-containing protein</fullName>
    </recommendedName>
</protein>
<dbReference type="EMBL" id="LVHF01000028">
    <property type="protein sequence ID" value="OAN13845.1"/>
    <property type="molecule type" value="Genomic_DNA"/>
</dbReference>
<dbReference type="OrthoDB" id="9799347at2"/>
<dbReference type="GO" id="GO:0015036">
    <property type="term" value="F:disulfide oxidoreductase activity"/>
    <property type="evidence" value="ECO:0007669"/>
    <property type="project" value="InterPro"/>
</dbReference>
<name>A0A178KA53_9GAMM</name>
<evidence type="ECO:0000256" key="1">
    <source>
        <dbReference type="ARBA" id="ARBA00004383"/>
    </source>
</evidence>
<evidence type="ECO:0000259" key="6">
    <source>
        <dbReference type="PROSITE" id="PS51352"/>
    </source>
</evidence>
<evidence type="ECO:0000313" key="7">
    <source>
        <dbReference type="EMBL" id="OAN13845.1"/>
    </source>
</evidence>
<dbReference type="GO" id="GO:0017004">
    <property type="term" value="P:cytochrome complex assembly"/>
    <property type="evidence" value="ECO:0007669"/>
    <property type="project" value="UniProtKB-KW"/>
</dbReference>
<comment type="similarity">
    <text evidence="2">Belongs to the thioredoxin family. DsbE subfamily.</text>
</comment>
<sequence length="189" mass="20976">MKRFVPLLGVLLLGGLILYAMQDPELGEVSPMAGKPVPDFQLTVLESQTSAAFGMVDQHALMGKVQLLNVWASWCGVCRSEHDFLMSLEQQGLSLVGLNYRDKRQAAMASLRELGDPYQTVIFDPQGKLALDLGVLGTPETLLIDSQGIVRQRYVGALDKQVWQRYFVPVLEQLDSDVNHVTESKESRS</sequence>
<gene>
    <name evidence="7" type="ORF">A3K86_14270</name>
</gene>
<dbReference type="PANTHER" id="PTHR42852:SF6">
    <property type="entry name" value="THIOL:DISULFIDE INTERCHANGE PROTEIN DSBE"/>
    <property type="match status" value="1"/>
</dbReference>
<evidence type="ECO:0000256" key="5">
    <source>
        <dbReference type="ARBA" id="ARBA00023284"/>
    </source>
</evidence>
<feature type="domain" description="Thioredoxin" evidence="6">
    <location>
        <begin position="31"/>
        <end position="172"/>
    </location>
</feature>
<keyword evidence="4" id="KW-1015">Disulfide bond</keyword>
<comment type="subcellular location">
    <subcellularLocation>
        <location evidence="1">Cell inner membrane</location>
        <topology evidence="1">Single-pass membrane protein</topology>
        <orientation evidence="1">Periplasmic side</orientation>
    </subcellularLocation>
</comment>
<dbReference type="SUPFAM" id="SSF52833">
    <property type="entry name" value="Thioredoxin-like"/>
    <property type="match status" value="1"/>
</dbReference>
<evidence type="ECO:0000256" key="3">
    <source>
        <dbReference type="ARBA" id="ARBA00022748"/>
    </source>
</evidence>
<dbReference type="Gene3D" id="3.40.30.10">
    <property type="entry name" value="Glutaredoxin"/>
    <property type="match status" value="1"/>
</dbReference>
<evidence type="ECO:0000256" key="2">
    <source>
        <dbReference type="ARBA" id="ARBA00007758"/>
    </source>
</evidence>
<comment type="caution">
    <text evidence="7">The sequence shown here is derived from an EMBL/GenBank/DDBJ whole genome shotgun (WGS) entry which is preliminary data.</text>
</comment>
<organism evidence="7 8">
    <name type="scientific">Photobacterium jeanii</name>
    <dbReference type="NCBI Taxonomy" id="858640"/>
    <lineage>
        <taxon>Bacteria</taxon>
        <taxon>Pseudomonadati</taxon>
        <taxon>Pseudomonadota</taxon>
        <taxon>Gammaproteobacteria</taxon>
        <taxon>Vibrionales</taxon>
        <taxon>Vibrionaceae</taxon>
        <taxon>Photobacterium</taxon>
    </lineage>
</organism>
<keyword evidence="8" id="KW-1185">Reference proteome</keyword>
<dbReference type="GO" id="GO:0030288">
    <property type="term" value="C:outer membrane-bounded periplasmic space"/>
    <property type="evidence" value="ECO:0007669"/>
    <property type="project" value="InterPro"/>
</dbReference>
<keyword evidence="3" id="KW-0201">Cytochrome c-type biogenesis</keyword>
<dbReference type="InterPro" id="IPR050553">
    <property type="entry name" value="Thioredoxin_ResA/DsbE_sf"/>
</dbReference>
<dbReference type="Pfam" id="PF08534">
    <property type="entry name" value="Redoxin"/>
    <property type="match status" value="1"/>
</dbReference>